<proteinExistence type="predicted"/>
<dbReference type="EMBL" id="BLIN01000010">
    <property type="protein sequence ID" value="GFE11940.1"/>
    <property type="molecule type" value="Genomic_DNA"/>
</dbReference>
<gene>
    <name evidence="2" type="ORF">Scani_82080</name>
</gene>
<evidence type="ECO:0000313" key="3">
    <source>
        <dbReference type="Proteomes" id="UP000435837"/>
    </source>
</evidence>
<feature type="region of interest" description="Disordered" evidence="1">
    <location>
        <begin position="31"/>
        <end position="111"/>
    </location>
</feature>
<comment type="caution">
    <text evidence="2">The sequence shown here is derived from an EMBL/GenBank/DDBJ whole genome shotgun (WGS) entry which is preliminary data.</text>
</comment>
<reference evidence="2 3" key="1">
    <citation type="submission" date="2019-12" db="EMBL/GenBank/DDBJ databases">
        <title>Whole genome shotgun sequence of Streptomyces caniferus NBRC 15389.</title>
        <authorList>
            <person name="Ichikawa N."/>
            <person name="Kimura A."/>
            <person name="Kitahashi Y."/>
            <person name="Komaki H."/>
            <person name="Tamura T."/>
        </authorList>
    </citation>
    <scope>NUCLEOTIDE SEQUENCE [LARGE SCALE GENOMIC DNA]</scope>
    <source>
        <strain evidence="2 3">NBRC 15389</strain>
    </source>
</reference>
<evidence type="ECO:0000313" key="2">
    <source>
        <dbReference type="EMBL" id="GFE11940.1"/>
    </source>
</evidence>
<name>A0A640SLT3_9ACTN</name>
<dbReference type="Proteomes" id="UP000435837">
    <property type="component" value="Unassembled WGS sequence"/>
</dbReference>
<feature type="compositionally biased region" description="Gly residues" evidence="1">
    <location>
        <begin position="66"/>
        <end position="81"/>
    </location>
</feature>
<sequence>MDDGSGGTEVHIDGSVEVAAGDDDLLVAACEGTRGGADTGEDGDRPVVELSEGAGAARGGDRHGDGTGPRGGDGGQRGVRVGGDDALSGAEAHGGGVGQVGPVSVTVAPPAVEPWSGITVVARTPTVPATELVT</sequence>
<evidence type="ECO:0000256" key="1">
    <source>
        <dbReference type="SAM" id="MobiDB-lite"/>
    </source>
</evidence>
<dbReference type="AlphaFoldDB" id="A0A640SLT3"/>
<organism evidence="2 3">
    <name type="scientific">Streptomyces caniferus</name>
    <dbReference type="NCBI Taxonomy" id="285557"/>
    <lineage>
        <taxon>Bacteria</taxon>
        <taxon>Bacillati</taxon>
        <taxon>Actinomycetota</taxon>
        <taxon>Actinomycetes</taxon>
        <taxon>Kitasatosporales</taxon>
        <taxon>Streptomycetaceae</taxon>
        <taxon>Streptomyces</taxon>
    </lineage>
</organism>
<accession>A0A640SLT3</accession>
<protein>
    <submittedName>
        <fullName evidence="2">Uncharacterized protein</fullName>
    </submittedName>
</protein>